<dbReference type="Proteomes" id="UP000220251">
    <property type="component" value="Unassembled WGS sequence"/>
</dbReference>
<sequence length="458" mass="52625">MANVYSPFIFHSSSTNSNKFACGTTARAIVQGNLFGQSRYQKIDSVKKLFRSLKDAEEGTFFLNIYGSEFVNEENKTAVFQGHAFTVLKAIEDGKTGYLLAQSYVEEYSLKDFLLNADRYYFDFSSLKEKVLRPFFSILNKRGPWTKKECRDFSSITSIYSERLIGFGPDSKVCPSGRLLEMANFGRTTDRAPGFEMRINYLSFLIIQTVRANNSNWKFDKIASIQSPISQALYHRYEAIDKKLKRLIFTDGMMVNLAKTYYKTVFNIDVEVIENDSKCQDVACAIVQANLFNHSYCQQLTFHELKSALRDSEEGTFMVQIYSDRFIDADNETKLFPGHSFVVIKVVEGQEIGYRFVHSFVGRLKLIDFLESKSHRYDDYGTLQEHILKPVHSLLKHKGPWGPKESQNFFLITSVYSESLEGYFPPSGGLAFDILRTTNRFKKKSRSLKEVTSRKSNH</sequence>
<proteinExistence type="predicted"/>
<dbReference type="AlphaFoldDB" id="A0A0H5DN49"/>
<protein>
    <submittedName>
        <fullName evidence="1">Uncharacterized protein</fullName>
    </submittedName>
</protein>
<reference evidence="2" key="1">
    <citation type="submission" date="2015-06" db="EMBL/GenBank/DDBJ databases">
        <authorList>
            <person name="Bertelli C."/>
        </authorList>
    </citation>
    <scope>NUCLEOTIDE SEQUENCE [LARGE SCALE GENOMIC DNA]</scope>
    <source>
        <strain evidence="2">CRIB-30</strain>
    </source>
</reference>
<accession>A0A0H5DN49</accession>
<evidence type="ECO:0000313" key="1">
    <source>
        <dbReference type="EMBL" id="CRX37512.1"/>
    </source>
</evidence>
<gene>
    <name evidence="1" type="ORF">ELAC_0150</name>
</gene>
<organism evidence="1 2">
    <name type="scientific">Estrella lausannensis</name>
    <dbReference type="NCBI Taxonomy" id="483423"/>
    <lineage>
        <taxon>Bacteria</taxon>
        <taxon>Pseudomonadati</taxon>
        <taxon>Chlamydiota</taxon>
        <taxon>Chlamydiia</taxon>
        <taxon>Parachlamydiales</taxon>
        <taxon>Candidatus Criblamydiaceae</taxon>
        <taxon>Estrella</taxon>
    </lineage>
</organism>
<keyword evidence="2" id="KW-1185">Reference proteome</keyword>
<evidence type="ECO:0000313" key="2">
    <source>
        <dbReference type="Proteomes" id="UP000220251"/>
    </source>
</evidence>
<name>A0A0H5DN49_9BACT</name>
<dbReference type="EMBL" id="CWGJ01000001">
    <property type="protein sequence ID" value="CRX37512.1"/>
    <property type="molecule type" value="Genomic_DNA"/>
</dbReference>